<protein>
    <submittedName>
        <fullName evidence="2">Uncharacterized protein</fullName>
    </submittedName>
</protein>
<dbReference type="STRING" id="1798338.A3J56_01105"/>
<dbReference type="EMBL" id="MFHQ01000017">
    <property type="protein sequence ID" value="OGF74519.1"/>
    <property type="molecule type" value="Genomic_DNA"/>
</dbReference>
<dbReference type="Proteomes" id="UP000178406">
    <property type="component" value="Unassembled WGS sequence"/>
</dbReference>
<evidence type="ECO:0000313" key="3">
    <source>
        <dbReference type="Proteomes" id="UP000178406"/>
    </source>
</evidence>
<accession>A0A1F5WFN1</accession>
<evidence type="ECO:0000313" key="2">
    <source>
        <dbReference type="EMBL" id="OGF74519.1"/>
    </source>
</evidence>
<sequence length="113" mass="13243">MDDTKDSGYYSKQEPDNKKERRRFDKIPQYDERAKAVSRSIVKQQIIRILRACAGGMSANQIYTQLNAVMQCQYLDFIVVLDTMREEGDVLYNNGWYKIKPGFLAVLRQFFGF</sequence>
<gene>
    <name evidence="2" type="ORF">A3J56_01105</name>
</gene>
<dbReference type="AlphaFoldDB" id="A0A1F5WFN1"/>
<feature type="region of interest" description="Disordered" evidence="1">
    <location>
        <begin position="1"/>
        <end position="25"/>
    </location>
</feature>
<reference evidence="2 3" key="1">
    <citation type="journal article" date="2016" name="Nat. Commun.">
        <title>Thousands of microbial genomes shed light on interconnected biogeochemical processes in an aquifer system.</title>
        <authorList>
            <person name="Anantharaman K."/>
            <person name="Brown C.T."/>
            <person name="Hug L.A."/>
            <person name="Sharon I."/>
            <person name="Castelle C.J."/>
            <person name="Probst A.J."/>
            <person name="Thomas B.C."/>
            <person name="Singh A."/>
            <person name="Wilkins M.J."/>
            <person name="Karaoz U."/>
            <person name="Brodie E.L."/>
            <person name="Williams K.H."/>
            <person name="Hubbard S.S."/>
            <person name="Banfield J.F."/>
        </authorList>
    </citation>
    <scope>NUCLEOTIDE SEQUENCE [LARGE SCALE GENOMIC DNA]</scope>
</reference>
<name>A0A1F5WFN1_9BACT</name>
<proteinExistence type="predicted"/>
<organism evidence="2 3">
    <name type="scientific">Candidatus Giovannonibacteria bacterium RIFCSPHIGHO2_02_FULL_46_20</name>
    <dbReference type="NCBI Taxonomy" id="1798338"/>
    <lineage>
        <taxon>Bacteria</taxon>
        <taxon>Candidatus Giovannoniibacteriota</taxon>
    </lineage>
</organism>
<evidence type="ECO:0000256" key="1">
    <source>
        <dbReference type="SAM" id="MobiDB-lite"/>
    </source>
</evidence>
<comment type="caution">
    <text evidence="2">The sequence shown here is derived from an EMBL/GenBank/DDBJ whole genome shotgun (WGS) entry which is preliminary data.</text>
</comment>
<feature type="compositionally biased region" description="Basic and acidic residues" evidence="1">
    <location>
        <begin position="13"/>
        <end position="25"/>
    </location>
</feature>